<dbReference type="AlphaFoldDB" id="A0A841H1A3"/>
<feature type="domain" description="IPT/TIG" evidence="2">
    <location>
        <begin position="227"/>
        <end position="296"/>
    </location>
</feature>
<name>A0A841H1A3_9BACT</name>
<feature type="signal peptide" evidence="1">
    <location>
        <begin position="1"/>
        <end position="29"/>
    </location>
</feature>
<dbReference type="SUPFAM" id="SSF81296">
    <property type="entry name" value="E set domains"/>
    <property type="match status" value="1"/>
</dbReference>
<evidence type="ECO:0000256" key="1">
    <source>
        <dbReference type="SAM" id="SignalP"/>
    </source>
</evidence>
<dbReference type="InterPro" id="IPR014756">
    <property type="entry name" value="Ig_E-set"/>
</dbReference>
<dbReference type="Gene3D" id="2.60.40.10">
    <property type="entry name" value="Immunoglobulins"/>
    <property type="match status" value="1"/>
</dbReference>
<dbReference type="InterPro" id="IPR002909">
    <property type="entry name" value="IPT_dom"/>
</dbReference>
<reference evidence="3 4" key="1">
    <citation type="submission" date="2020-08" db="EMBL/GenBank/DDBJ databases">
        <title>Genomic Encyclopedia of Type Strains, Phase IV (KMG-IV): sequencing the most valuable type-strain genomes for metagenomic binning, comparative biology and taxonomic classification.</title>
        <authorList>
            <person name="Goeker M."/>
        </authorList>
    </citation>
    <scope>NUCLEOTIDE SEQUENCE [LARGE SCALE GENOMIC DNA]</scope>
    <source>
        <strain evidence="3 4">DSM 29007</strain>
    </source>
</reference>
<evidence type="ECO:0000259" key="2">
    <source>
        <dbReference type="Pfam" id="PF01833"/>
    </source>
</evidence>
<keyword evidence="4" id="KW-1185">Reference proteome</keyword>
<evidence type="ECO:0000313" key="4">
    <source>
        <dbReference type="Proteomes" id="UP000582837"/>
    </source>
</evidence>
<accession>A0A841H1A3</accession>
<evidence type="ECO:0000313" key="3">
    <source>
        <dbReference type="EMBL" id="MBB6071787.1"/>
    </source>
</evidence>
<feature type="chain" id="PRO_5032707694" description="IPT/TIG domain-containing protein" evidence="1">
    <location>
        <begin position="30"/>
        <end position="893"/>
    </location>
</feature>
<sequence>MDNPILPRASRTARAGAALLLLAAAAACADSTDSGQKRATLPGAEGALGVLTCRAMVADKSVECFADGAGGVSALLAPGSGPSRVTHTYGGQGSYVRLASDSLKATAGAFEFRATVQNLASLAMGTTDGSTPESTGLRVFFHTGPAAFPAGSATVANPDGVASISGEEQPYFQYSGTSLGADGILASGEVSTPRRWIFNLDPGVTSFTFQVYVQTETPAGETETVAPQVTDVSAASLVPGAAITLTGYNFNATPASNTVRIGGATATVTGGSSTQLSVIVPCVSSGTVGIDVQSGGMRGVAVARPLQVTQRTLGVGESFIITNAAEVPCNELTATGVQTRYLVSVFSNSTSPSSNSPFTFAADGSGEAPAVQAPANVSAPVPAGLTLDGYVAQAAQRAADDRHADLLEKNRVAYERGMAKFRGDPRMRANRSVVSQDPAPTRTFRVSNINVSNICNSYYVVSATRVYFDGKIAIYEDDATPDAFKSANSPAMAANYQKIGDQFNNDMEPILRTNFGDILRRDAETDNNGVLIALFTPRINNSFSGVAGYVVSCDQFPNDDANTPAVGGPYTGTGTFGASNFGEFFYAYQPVVNATGYSSGNTPDNWYRTIRSTFIHEAKHVASNSARVANNAPSYEAAWLEEGLARHSEELWMRNAVDNVAWKANTGYGSASNPINLYCDVRPAGFAECDGNTRRPASIMQRHFSSMYTTMFGQNARLLSPFGATASDNASYWYANSWSLVRYAIDRYGSSDADFLTALTQSTTSGATNLTARAGTSLDNLLGGWALSLAADDYPGLTTSNNDIKVQTWNLRSIYAGLNADLPGTYTLPYPLTPQQYAFGSFTATPITTTMRGGGMLWYEISGTQTKAQLLKLSGNGGGALPGTLRVAVARLQ</sequence>
<dbReference type="InterPro" id="IPR013783">
    <property type="entry name" value="Ig-like_fold"/>
</dbReference>
<organism evidence="3 4">
    <name type="scientific">Longimicrobium terrae</name>
    <dbReference type="NCBI Taxonomy" id="1639882"/>
    <lineage>
        <taxon>Bacteria</taxon>
        <taxon>Pseudomonadati</taxon>
        <taxon>Gemmatimonadota</taxon>
        <taxon>Longimicrobiia</taxon>
        <taxon>Longimicrobiales</taxon>
        <taxon>Longimicrobiaceae</taxon>
        <taxon>Longimicrobium</taxon>
    </lineage>
</organism>
<dbReference type="Pfam" id="PF01833">
    <property type="entry name" value="TIG"/>
    <property type="match status" value="1"/>
</dbReference>
<keyword evidence="1" id="KW-0732">Signal</keyword>
<protein>
    <recommendedName>
        <fullName evidence="2">IPT/TIG domain-containing protein</fullName>
    </recommendedName>
</protein>
<dbReference type="RefSeq" id="WP_170032565.1">
    <property type="nucleotide sequence ID" value="NZ_JABDTL010000001.1"/>
</dbReference>
<comment type="caution">
    <text evidence="3">The sequence shown here is derived from an EMBL/GenBank/DDBJ whole genome shotgun (WGS) entry which is preliminary data.</text>
</comment>
<gene>
    <name evidence="3" type="ORF">HNQ61_003426</name>
</gene>
<dbReference type="EMBL" id="JACHIA010000010">
    <property type="protein sequence ID" value="MBB6071787.1"/>
    <property type="molecule type" value="Genomic_DNA"/>
</dbReference>
<dbReference type="Proteomes" id="UP000582837">
    <property type="component" value="Unassembled WGS sequence"/>
</dbReference>
<proteinExistence type="predicted"/>